<dbReference type="InterPro" id="IPR032710">
    <property type="entry name" value="NTF2-like_dom_sf"/>
</dbReference>
<organism evidence="5 6">
    <name type="scientific">Flavihumibacter fluminis</name>
    <dbReference type="NCBI Taxonomy" id="2909236"/>
    <lineage>
        <taxon>Bacteria</taxon>
        <taxon>Pseudomonadati</taxon>
        <taxon>Bacteroidota</taxon>
        <taxon>Chitinophagia</taxon>
        <taxon>Chitinophagales</taxon>
        <taxon>Chitinophagaceae</taxon>
        <taxon>Flavihumibacter</taxon>
    </lineage>
</organism>
<dbReference type="InterPro" id="IPR001466">
    <property type="entry name" value="Beta-lactam-related"/>
</dbReference>
<dbReference type="RefSeq" id="WP_234864826.1">
    <property type="nucleotide sequence ID" value="NZ_JAKEVY010000002.1"/>
</dbReference>
<gene>
    <name evidence="5" type="ORF">L0U88_06595</name>
</gene>
<protein>
    <submittedName>
        <fullName evidence="5">Beta-lactamase family protein</fullName>
    </submittedName>
</protein>
<comment type="caution">
    <text evidence="5">The sequence shown here is derived from an EMBL/GenBank/DDBJ whole genome shotgun (WGS) entry which is preliminary data.</text>
</comment>
<accession>A0ABS9BGR6</accession>
<comment type="subcellular location">
    <subcellularLocation>
        <location evidence="1">Membrane</location>
    </subcellularLocation>
</comment>
<dbReference type="SUPFAM" id="SSF56601">
    <property type="entry name" value="beta-lactamase/transpeptidase-like"/>
    <property type="match status" value="1"/>
</dbReference>
<keyword evidence="6" id="KW-1185">Reference proteome</keyword>
<dbReference type="InterPro" id="IPR050491">
    <property type="entry name" value="AmpC-like"/>
</dbReference>
<dbReference type="InterPro" id="IPR012338">
    <property type="entry name" value="Beta-lactam/transpept-like"/>
</dbReference>
<evidence type="ECO:0000256" key="3">
    <source>
        <dbReference type="SAM" id="SignalP"/>
    </source>
</evidence>
<evidence type="ECO:0000256" key="1">
    <source>
        <dbReference type="ARBA" id="ARBA00004370"/>
    </source>
</evidence>
<dbReference type="Gene3D" id="3.10.450.50">
    <property type="match status" value="1"/>
</dbReference>
<feature type="domain" description="Beta-lactamase-related" evidence="4">
    <location>
        <begin position="180"/>
        <end position="488"/>
    </location>
</feature>
<evidence type="ECO:0000313" key="5">
    <source>
        <dbReference type="EMBL" id="MCF1714292.1"/>
    </source>
</evidence>
<feature type="chain" id="PRO_5047331678" evidence="3">
    <location>
        <begin position="22"/>
        <end position="503"/>
    </location>
</feature>
<dbReference type="Proteomes" id="UP001200145">
    <property type="component" value="Unassembled WGS sequence"/>
</dbReference>
<dbReference type="Gene3D" id="3.40.710.10">
    <property type="entry name" value="DD-peptidase/beta-lactamase superfamily"/>
    <property type="match status" value="1"/>
</dbReference>
<dbReference type="EMBL" id="JAKEVY010000002">
    <property type="protein sequence ID" value="MCF1714292.1"/>
    <property type="molecule type" value="Genomic_DNA"/>
</dbReference>
<keyword evidence="3" id="KW-0732">Signal</keyword>
<dbReference type="PANTHER" id="PTHR46825">
    <property type="entry name" value="D-ALANYL-D-ALANINE-CARBOXYPEPTIDASE/ENDOPEPTIDASE AMPH"/>
    <property type="match status" value="1"/>
</dbReference>
<dbReference type="SUPFAM" id="SSF54427">
    <property type="entry name" value="NTF2-like"/>
    <property type="match status" value="1"/>
</dbReference>
<evidence type="ECO:0000259" key="4">
    <source>
        <dbReference type="Pfam" id="PF00144"/>
    </source>
</evidence>
<evidence type="ECO:0000313" key="6">
    <source>
        <dbReference type="Proteomes" id="UP001200145"/>
    </source>
</evidence>
<sequence>MKRTIILSFAFLLLLSNKADAQSDKQQIQELLQTFMKALKDKDSLTMYSLFINSPVTWVRVWKPTTLEARRKQNPNEKELAESDHKSWFRRVMQGGIKEEHFLNPVIAEDGSIGSVTFDYSFWSNGVKGNWGKESWALVKENGVWKIASVIFSVELEAIVPQKEGVHYDKPILHPKMEAYLKTQADTGRFQGVVLVAKGDSLLHHQAYGKFDWSTGSSNKLGTQFLIGSLTKSVVAVAIMQLVEQGKIDLSAPIKKYIPELSSSIADGVTVHHLLKQQSGLNQFIEDCTEIEVMDISSPELIDIINKARRAFEPGKKFAYSNLNYNLLGILIERVTGLSYSDYMQQKVFAPLGLQATGIERLSNIPTNKAVGYRTMNGIFRPIQNVTSYALGTGDIYSTAADLFKWGQALHKGSLVSKESRRLLFDGGKEDWGYYGYGFRIQPYKRSSGYINTGTLIRHGGTMNGYISNYHYYKEDDLTVILLCNNRDIPIRRITDILKDLAL</sequence>
<keyword evidence="2" id="KW-0472">Membrane</keyword>
<proteinExistence type="predicted"/>
<name>A0ABS9BGR6_9BACT</name>
<feature type="signal peptide" evidence="3">
    <location>
        <begin position="1"/>
        <end position="21"/>
    </location>
</feature>
<dbReference type="Pfam" id="PF00144">
    <property type="entry name" value="Beta-lactamase"/>
    <property type="match status" value="1"/>
</dbReference>
<evidence type="ECO:0000256" key="2">
    <source>
        <dbReference type="ARBA" id="ARBA00023136"/>
    </source>
</evidence>
<reference evidence="5 6" key="1">
    <citation type="submission" date="2022-01" db="EMBL/GenBank/DDBJ databases">
        <title>Flavihumibacter sp. nov., isolated from sediment of a river.</title>
        <authorList>
            <person name="Liu H."/>
        </authorList>
    </citation>
    <scope>NUCLEOTIDE SEQUENCE [LARGE SCALE GENOMIC DNA]</scope>
    <source>
        <strain evidence="5 6">RY-1</strain>
    </source>
</reference>
<dbReference type="PANTHER" id="PTHR46825:SF11">
    <property type="entry name" value="PENICILLIN-BINDING PROTEIN 4"/>
    <property type="match status" value="1"/>
</dbReference>